<reference evidence="1" key="1">
    <citation type="submission" date="2020-06" db="EMBL/GenBank/DDBJ databases">
        <authorList>
            <person name="Li T."/>
            <person name="Hu X."/>
            <person name="Zhang T."/>
            <person name="Song X."/>
            <person name="Zhang H."/>
            <person name="Dai N."/>
            <person name="Sheng W."/>
            <person name="Hou X."/>
            <person name="Wei L."/>
        </authorList>
    </citation>
    <scope>NUCLEOTIDE SEQUENCE</scope>
    <source>
        <strain evidence="1">K16</strain>
        <tissue evidence="1">Leaf</tissue>
    </source>
</reference>
<organism evidence="1 2">
    <name type="scientific">Sesamum angolense</name>
    <dbReference type="NCBI Taxonomy" id="2727404"/>
    <lineage>
        <taxon>Eukaryota</taxon>
        <taxon>Viridiplantae</taxon>
        <taxon>Streptophyta</taxon>
        <taxon>Embryophyta</taxon>
        <taxon>Tracheophyta</taxon>
        <taxon>Spermatophyta</taxon>
        <taxon>Magnoliopsida</taxon>
        <taxon>eudicotyledons</taxon>
        <taxon>Gunneridae</taxon>
        <taxon>Pentapetalae</taxon>
        <taxon>asterids</taxon>
        <taxon>lamiids</taxon>
        <taxon>Lamiales</taxon>
        <taxon>Pedaliaceae</taxon>
        <taxon>Sesamum</taxon>
    </lineage>
</organism>
<comment type="caution">
    <text evidence="1">The sequence shown here is derived from an EMBL/GenBank/DDBJ whole genome shotgun (WGS) entry which is preliminary data.</text>
</comment>
<gene>
    <name evidence="1" type="ORF">Sango_2422800</name>
</gene>
<sequence length="93" mass="10450">MASIVCELIWIGYSLQDLKVPFRTPIPLFCDNKVALHITANPVFHEQAKHLEIDCHIVKDKFKNGFVIPTHVVAKDQVADMLTKPLADQPSSI</sequence>
<evidence type="ECO:0000313" key="1">
    <source>
        <dbReference type="EMBL" id="KAK4388162.1"/>
    </source>
</evidence>
<reference evidence="1" key="2">
    <citation type="journal article" date="2024" name="Plant">
        <title>Genomic evolution and insights into agronomic trait innovations of Sesamum species.</title>
        <authorList>
            <person name="Miao H."/>
            <person name="Wang L."/>
            <person name="Qu L."/>
            <person name="Liu H."/>
            <person name="Sun Y."/>
            <person name="Le M."/>
            <person name="Wang Q."/>
            <person name="Wei S."/>
            <person name="Zheng Y."/>
            <person name="Lin W."/>
            <person name="Duan Y."/>
            <person name="Cao H."/>
            <person name="Xiong S."/>
            <person name="Wang X."/>
            <person name="Wei L."/>
            <person name="Li C."/>
            <person name="Ma Q."/>
            <person name="Ju M."/>
            <person name="Zhao R."/>
            <person name="Li G."/>
            <person name="Mu C."/>
            <person name="Tian Q."/>
            <person name="Mei H."/>
            <person name="Zhang T."/>
            <person name="Gao T."/>
            <person name="Zhang H."/>
        </authorList>
    </citation>
    <scope>NUCLEOTIDE SEQUENCE</scope>
    <source>
        <strain evidence="1">K16</strain>
    </source>
</reference>
<keyword evidence="2" id="KW-1185">Reference proteome</keyword>
<protein>
    <recommendedName>
        <fullName evidence="3">Copia protein</fullName>
    </recommendedName>
</protein>
<dbReference type="AlphaFoldDB" id="A0AAE1W7I4"/>
<dbReference type="Proteomes" id="UP001289374">
    <property type="component" value="Unassembled WGS sequence"/>
</dbReference>
<evidence type="ECO:0000313" key="2">
    <source>
        <dbReference type="Proteomes" id="UP001289374"/>
    </source>
</evidence>
<name>A0AAE1W7I4_9LAMI</name>
<dbReference type="CDD" id="cd09272">
    <property type="entry name" value="RNase_HI_RT_Ty1"/>
    <property type="match status" value="1"/>
</dbReference>
<accession>A0AAE1W7I4</accession>
<dbReference type="EMBL" id="JACGWL010000014">
    <property type="protein sequence ID" value="KAK4388162.1"/>
    <property type="molecule type" value="Genomic_DNA"/>
</dbReference>
<dbReference type="PANTHER" id="PTHR11439:SF470">
    <property type="entry name" value="CYSTEINE-RICH RLK (RECEPTOR-LIKE PROTEIN KINASE) 8"/>
    <property type="match status" value="1"/>
</dbReference>
<dbReference type="PANTHER" id="PTHR11439">
    <property type="entry name" value="GAG-POL-RELATED RETROTRANSPOSON"/>
    <property type="match status" value="1"/>
</dbReference>
<evidence type="ECO:0008006" key="3">
    <source>
        <dbReference type="Google" id="ProtNLM"/>
    </source>
</evidence>
<proteinExistence type="predicted"/>